<keyword evidence="6" id="KW-1185">Reference proteome</keyword>
<keyword evidence="3" id="KW-0949">S-adenosyl-L-methionine</keyword>
<sequence>MPPAFKALLAQLLACVVAYVAGRSGMLPPGLWPLVLSQALAAVMIATILRSARWWLPIHLAFMPTTVAALQLEISPGWYLGAFILLALVYWSSFRTQVPLYLSNRKTAEQLSTLLPTDRPATVLDIGSGTGSLLRMLARLRPDCHYTGIEAAPAPWALGWLLGRRVRSLEWHLGDFFTSPWQAYDVVYAFLSPVPMTQVWTKAQSEMKPGSLLVSNSFAIPGREPDEIVQVDDGRRTRLLIYRIGAPGHTAQARN</sequence>
<dbReference type="Pfam" id="PF13489">
    <property type="entry name" value="Methyltransf_23"/>
    <property type="match status" value="1"/>
</dbReference>
<feature type="transmembrane region" description="Helical" evidence="4">
    <location>
        <begin position="32"/>
        <end position="49"/>
    </location>
</feature>
<evidence type="ECO:0000256" key="4">
    <source>
        <dbReference type="SAM" id="Phobius"/>
    </source>
</evidence>
<proteinExistence type="predicted"/>
<reference evidence="5 6" key="1">
    <citation type="submission" date="2018-06" db="EMBL/GenBank/DDBJ databases">
        <title>Azoarcus communis strain SWub3 genome.</title>
        <authorList>
            <person name="Zorraquino Salvo V."/>
            <person name="Toubiana D."/>
            <person name="Blumwald E."/>
        </authorList>
    </citation>
    <scope>NUCLEOTIDE SEQUENCE [LARGE SCALE GENOMIC DNA]</scope>
    <source>
        <strain evidence="5 6">SWub3</strain>
    </source>
</reference>
<dbReference type="GO" id="GO:0016279">
    <property type="term" value="F:protein-lysine N-methyltransferase activity"/>
    <property type="evidence" value="ECO:0007669"/>
    <property type="project" value="InterPro"/>
</dbReference>
<dbReference type="AlphaFoldDB" id="A0A323UTU1"/>
<evidence type="ECO:0000313" key="5">
    <source>
        <dbReference type="EMBL" id="PZA15701.1"/>
    </source>
</evidence>
<dbReference type="PANTHER" id="PTHR13610:SF11">
    <property type="entry name" value="METHYLTRANSFERASE DOMAIN-CONTAINING PROTEIN"/>
    <property type="match status" value="1"/>
</dbReference>
<dbReference type="CDD" id="cd02440">
    <property type="entry name" value="AdoMet_MTases"/>
    <property type="match status" value="1"/>
</dbReference>
<feature type="transmembrane region" description="Helical" evidence="4">
    <location>
        <begin position="78"/>
        <end position="96"/>
    </location>
</feature>
<organism evidence="5 6">
    <name type="scientific">Parazoarcus communis SWub3 = DSM 12120</name>
    <dbReference type="NCBI Taxonomy" id="1121029"/>
    <lineage>
        <taxon>Bacteria</taxon>
        <taxon>Pseudomonadati</taxon>
        <taxon>Pseudomonadota</taxon>
        <taxon>Betaproteobacteria</taxon>
        <taxon>Rhodocyclales</taxon>
        <taxon>Zoogloeaceae</taxon>
        <taxon>Parazoarcus</taxon>
    </lineage>
</organism>
<comment type="caution">
    <text evidence="5">The sequence shown here is derived from an EMBL/GenBank/DDBJ whole genome shotgun (WGS) entry which is preliminary data.</text>
</comment>
<accession>A0A323UTU1</accession>
<dbReference type="RefSeq" id="WP_110526706.1">
    <property type="nucleotide sequence ID" value="NZ_QKOE01000012.1"/>
</dbReference>
<dbReference type="OrthoDB" id="5611641at2"/>
<keyword evidence="4" id="KW-1133">Transmembrane helix</keyword>
<protein>
    <submittedName>
        <fullName evidence="5">Methyltransferase type 12</fullName>
    </submittedName>
</protein>
<evidence type="ECO:0000256" key="2">
    <source>
        <dbReference type="ARBA" id="ARBA00022679"/>
    </source>
</evidence>
<dbReference type="GO" id="GO:0032259">
    <property type="term" value="P:methylation"/>
    <property type="evidence" value="ECO:0007669"/>
    <property type="project" value="UniProtKB-KW"/>
</dbReference>
<dbReference type="SUPFAM" id="SSF53335">
    <property type="entry name" value="S-adenosyl-L-methionine-dependent methyltransferases"/>
    <property type="match status" value="1"/>
</dbReference>
<keyword evidence="4" id="KW-0472">Membrane</keyword>
<keyword evidence="4" id="KW-0812">Transmembrane</keyword>
<keyword evidence="2 5" id="KW-0808">Transferase</keyword>
<dbReference type="InterPro" id="IPR029063">
    <property type="entry name" value="SAM-dependent_MTases_sf"/>
</dbReference>
<dbReference type="InterPro" id="IPR026170">
    <property type="entry name" value="FAM173A/B"/>
</dbReference>
<dbReference type="Gene3D" id="3.40.50.150">
    <property type="entry name" value="Vaccinia Virus protein VP39"/>
    <property type="match status" value="1"/>
</dbReference>
<dbReference type="EMBL" id="QKOE01000012">
    <property type="protein sequence ID" value="PZA15701.1"/>
    <property type="molecule type" value="Genomic_DNA"/>
</dbReference>
<name>A0A323UTU1_9RHOO</name>
<dbReference type="PANTHER" id="PTHR13610">
    <property type="entry name" value="METHYLTRANSFERASE DOMAIN-CONTAINING PROTEIN"/>
    <property type="match status" value="1"/>
</dbReference>
<gene>
    <name evidence="5" type="ORF">DNK49_15590</name>
</gene>
<keyword evidence="1 5" id="KW-0489">Methyltransferase</keyword>
<evidence type="ECO:0000313" key="6">
    <source>
        <dbReference type="Proteomes" id="UP000248259"/>
    </source>
</evidence>
<evidence type="ECO:0000256" key="3">
    <source>
        <dbReference type="ARBA" id="ARBA00022691"/>
    </source>
</evidence>
<dbReference type="Proteomes" id="UP000248259">
    <property type="component" value="Unassembled WGS sequence"/>
</dbReference>
<evidence type="ECO:0000256" key="1">
    <source>
        <dbReference type="ARBA" id="ARBA00022603"/>
    </source>
</evidence>